<keyword evidence="8" id="KW-1185">Reference proteome</keyword>
<evidence type="ECO:0000313" key="8">
    <source>
        <dbReference type="Proteomes" id="UP001150925"/>
    </source>
</evidence>
<evidence type="ECO:0000256" key="5">
    <source>
        <dbReference type="ARBA" id="ARBA00023002"/>
    </source>
</evidence>
<dbReference type="InterPro" id="IPR001155">
    <property type="entry name" value="OxRdtase_FMN_N"/>
</dbReference>
<dbReference type="OrthoDB" id="72788at2759"/>
<dbReference type="Proteomes" id="UP001150925">
    <property type="component" value="Unassembled WGS sequence"/>
</dbReference>
<dbReference type="EMBL" id="JANBPY010000139">
    <property type="protein sequence ID" value="KAJ1968762.1"/>
    <property type="molecule type" value="Genomic_DNA"/>
</dbReference>
<evidence type="ECO:0000256" key="2">
    <source>
        <dbReference type="ARBA" id="ARBA00022630"/>
    </source>
</evidence>
<dbReference type="PANTHER" id="PTHR43303">
    <property type="entry name" value="NADPH DEHYDROGENASE C23G7.10C-RELATED"/>
    <property type="match status" value="1"/>
</dbReference>
<dbReference type="GO" id="GO:0050661">
    <property type="term" value="F:NADP binding"/>
    <property type="evidence" value="ECO:0007669"/>
    <property type="project" value="InterPro"/>
</dbReference>
<sequence length="398" mass="43647">MTVNQASSPLIGTQPPVGTAIVSTADHTPQQDRKLFTPLTLRGLTLKNRTVVSPMCMYTAEEGLPNDWHLVHLGGFATRGVGLIIAEATAVLPNGRITPYCTGIWGDQHIAPWKRVVDFAHSTGTPIALQLAHAGRKASTYTMFDKENQGYAPPESGGWTDVWGPSAIAHNDTLAVPHAVTLEEIAQIIQAYQDAAVRADKAGFDAVEIHSAHGYLLHSFLSPLSNKRTDQYGGSFENRIRLLLEVVQAVREVWPQEKPLFVRVSATDWVEDEPSWDTNQTVELAKRLELLEVDLLDISSGGSSPRQKIQGGPLYQVPFASQVKAAVTKLHVGAVGVITRGQEAEDILRQNQADVIIVGRAFLRNPAWTLEAALELDVPVVWSKQYERGRPKKHFTPV</sequence>
<dbReference type="Gene3D" id="3.20.20.70">
    <property type="entry name" value="Aldolase class I"/>
    <property type="match status" value="1"/>
</dbReference>
<evidence type="ECO:0000313" key="7">
    <source>
        <dbReference type="EMBL" id="KAJ1968762.1"/>
    </source>
</evidence>
<dbReference type="SUPFAM" id="SSF51395">
    <property type="entry name" value="FMN-linked oxidoreductases"/>
    <property type="match status" value="1"/>
</dbReference>
<organism evidence="7 8">
    <name type="scientific">Dispira parvispora</name>
    <dbReference type="NCBI Taxonomy" id="1520584"/>
    <lineage>
        <taxon>Eukaryota</taxon>
        <taxon>Fungi</taxon>
        <taxon>Fungi incertae sedis</taxon>
        <taxon>Zoopagomycota</taxon>
        <taxon>Kickxellomycotina</taxon>
        <taxon>Dimargaritomycetes</taxon>
        <taxon>Dimargaritales</taxon>
        <taxon>Dimargaritaceae</taxon>
        <taxon>Dispira</taxon>
    </lineage>
</organism>
<comment type="caution">
    <text evidence="7">The sequence shown here is derived from an EMBL/GenBank/DDBJ whole genome shotgun (WGS) entry which is preliminary data.</text>
</comment>
<accession>A0A9W8ATC3</accession>
<evidence type="ECO:0000256" key="1">
    <source>
        <dbReference type="ARBA" id="ARBA00001917"/>
    </source>
</evidence>
<dbReference type="AlphaFoldDB" id="A0A9W8ATC3"/>
<keyword evidence="3" id="KW-0288">FMN</keyword>
<protein>
    <recommendedName>
        <fullName evidence="6">NADH:flavin oxidoreductase/NADH oxidase N-terminal domain-containing protein</fullName>
    </recommendedName>
</protein>
<evidence type="ECO:0000256" key="4">
    <source>
        <dbReference type="ARBA" id="ARBA00022857"/>
    </source>
</evidence>
<reference evidence="7" key="1">
    <citation type="submission" date="2022-07" db="EMBL/GenBank/DDBJ databases">
        <title>Phylogenomic reconstructions and comparative analyses of Kickxellomycotina fungi.</title>
        <authorList>
            <person name="Reynolds N.K."/>
            <person name="Stajich J.E."/>
            <person name="Barry K."/>
            <person name="Grigoriev I.V."/>
            <person name="Crous P."/>
            <person name="Smith M.E."/>
        </authorList>
    </citation>
    <scope>NUCLEOTIDE SEQUENCE</scope>
    <source>
        <strain evidence="7">RSA 1196</strain>
    </source>
</reference>
<keyword evidence="5" id="KW-0560">Oxidoreductase</keyword>
<dbReference type="InterPro" id="IPR044152">
    <property type="entry name" value="YqjM-like"/>
</dbReference>
<keyword evidence="4" id="KW-0521">NADP</keyword>
<feature type="domain" description="NADH:flavin oxidoreductase/NADH oxidase N-terminal" evidence="6">
    <location>
        <begin position="34"/>
        <end position="372"/>
    </location>
</feature>
<dbReference type="InterPro" id="IPR013785">
    <property type="entry name" value="Aldolase_TIM"/>
</dbReference>
<dbReference type="GO" id="GO:0003959">
    <property type="term" value="F:NADPH dehydrogenase activity"/>
    <property type="evidence" value="ECO:0007669"/>
    <property type="project" value="InterPro"/>
</dbReference>
<name>A0A9W8ATC3_9FUNG</name>
<evidence type="ECO:0000256" key="3">
    <source>
        <dbReference type="ARBA" id="ARBA00022643"/>
    </source>
</evidence>
<dbReference type="CDD" id="cd02932">
    <property type="entry name" value="OYE_YqiM_FMN"/>
    <property type="match status" value="1"/>
</dbReference>
<dbReference type="GO" id="GO:0010181">
    <property type="term" value="F:FMN binding"/>
    <property type="evidence" value="ECO:0007669"/>
    <property type="project" value="InterPro"/>
</dbReference>
<dbReference type="Pfam" id="PF00724">
    <property type="entry name" value="Oxidored_FMN"/>
    <property type="match status" value="1"/>
</dbReference>
<comment type="cofactor">
    <cofactor evidence="1">
        <name>FMN</name>
        <dbReference type="ChEBI" id="CHEBI:58210"/>
    </cofactor>
</comment>
<evidence type="ECO:0000259" key="6">
    <source>
        <dbReference type="Pfam" id="PF00724"/>
    </source>
</evidence>
<proteinExistence type="predicted"/>
<gene>
    <name evidence="7" type="ORF">IWQ62_001044</name>
</gene>
<dbReference type="PANTHER" id="PTHR43303:SF4">
    <property type="entry name" value="NADPH DEHYDROGENASE C23G7.10C-RELATED"/>
    <property type="match status" value="1"/>
</dbReference>
<keyword evidence="2" id="KW-0285">Flavoprotein</keyword>